<evidence type="ECO:0000313" key="1">
    <source>
        <dbReference type="EMBL" id="KAL2819554.1"/>
    </source>
</evidence>
<dbReference type="PANTHER" id="PTHR38791">
    <property type="entry name" value="ZN(II)2CYS6 TRANSCRIPTION FACTOR (EUROFUNG)-RELATED-RELATED"/>
    <property type="match status" value="1"/>
</dbReference>
<organism evidence="1 2">
    <name type="scientific">Aspergillus cavernicola</name>
    <dbReference type="NCBI Taxonomy" id="176166"/>
    <lineage>
        <taxon>Eukaryota</taxon>
        <taxon>Fungi</taxon>
        <taxon>Dikarya</taxon>
        <taxon>Ascomycota</taxon>
        <taxon>Pezizomycotina</taxon>
        <taxon>Eurotiomycetes</taxon>
        <taxon>Eurotiomycetidae</taxon>
        <taxon>Eurotiales</taxon>
        <taxon>Aspergillaceae</taxon>
        <taxon>Aspergillus</taxon>
        <taxon>Aspergillus subgen. Nidulantes</taxon>
    </lineage>
</organism>
<dbReference type="InterPro" id="IPR053175">
    <property type="entry name" value="DHMBA_Reg_Transcription_Factor"/>
</dbReference>
<evidence type="ECO:0000313" key="2">
    <source>
        <dbReference type="Proteomes" id="UP001610335"/>
    </source>
</evidence>
<protein>
    <submittedName>
        <fullName evidence="1">Uncharacterized protein</fullName>
    </submittedName>
</protein>
<dbReference type="EMBL" id="JBFXLS010000076">
    <property type="protein sequence ID" value="KAL2819554.1"/>
    <property type="molecule type" value="Genomic_DNA"/>
</dbReference>
<name>A0ABR4HWU9_9EURO</name>
<keyword evidence="2" id="KW-1185">Reference proteome</keyword>
<gene>
    <name evidence="1" type="ORF">BDW59DRAFT_165007</name>
</gene>
<dbReference type="Proteomes" id="UP001610335">
    <property type="component" value="Unassembled WGS sequence"/>
</dbReference>
<accession>A0ABR4HWU9</accession>
<reference evidence="1 2" key="1">
    <citation type="submission" date="2024-07" db="EMBL/GenBank/DDBJ databases">
        <title>Section-level genome sequencing and comparative genomics of Aspergillus sections Usti and Cavernicolus.</title>
        <authorList>
            <consortium name="Lawrence Berkeley National Laboratory"/>
            <person name="Nybo J.L."/>
            <person name="Vesth T.C."/>
            <person name="Theobald S."/>
            <person name="Frisvad J.C."/>
            <person name="Larsen T.O."/>
            <person name="Kjaerboelling I."/>
            <person name="Rothschild-Mancinelli K."/>
            <person name="Lyhne E.K."/>
            <person name="Kogle M.E."/>
            <person name="Barry K."/>
            <person name="Clum A."/>
            <person name="Na H."/>
            <person name="Ledsgaard L."/>
            <person name="Lin J."/>
            <person name="Lipzen A."/>
            <person name="Kuo A."/>
            <person name="Riley R."/>
            <person name="Mondo S."/>
            <person name="LaButti K."/>
            <person name="Haridas S."/>
            <person name="Pangalinan J."/>
            <person name="Salamov A.A."/>
            <person name="Simmons B.A."/>
            <person name="Magnuson J.K."/>
            <person name="Chen J."/>
            <person name="Drula E."/>
            <person name="Henrissat B."/>
            <person name="Wiebenga A."/>
            <person name="Lubbers R.J."/>
            <person name="Gomes A.C."/>
            <person name="Makela M.R."/>
            <person name="Stajich J."/>
            <person name="Grigoriev I.V."/>
            <person name="Mortensen U.H."/>
            <person name="De vries R.P."/>
            <person name="Baker S.E."/>
            <person name="Andersen M.R."/>
        </authorList>
    </citation>
    <scope>NUCLEOTIDE SEQUENCE [LARGE SCALE GENOMIC DNA]</scope>
    <source>
        <strain evidence="1 2">CBS 600.67</strain>
    </source>
</reference>
<proteinExistence type="predicted"/>
<sequence>MSLEAAVLKQWHYRTVTVSDRNARLPVVSLLAIWGDAYHMYSSIDISYAWNNVHTWWLVLHELIISTVTGLENHLGHHHVVSSQLIEDIIASIPFHLGAGNPTVSPSAHFIGDRVPAASGMMVLGPLVTAASSRFASRELREWIVAVVQNIGHFMGLNQALAMAMLLQEGLRNTALSGATVVDLPEVDS</sequence>
<comment type="caution">
    <text evidence="1">The sequence shown here is derived from an EMBL/GenBank/DDBJ whole genome shotgun (WGS) entry which is preliminary data.</text>
</comment>